<reference evidence="4 5" key="1">
    <citation type="submission" date="2020-10" db="EMBL/GenBank/DDBJ databases">
        <title>Genome sequencing of Massilia sp. LPB0304.</title>
        <authorList>
            <person name="Kim J."/>
        </authorList>
    </citation>
    <scope>NUCLEOTIDE SEQUENCE [LARGE SCALE GENOMIC DNA]</scope>
    <source>
        <strain evidence="4 5">LPB0304</strain>
    </source>
</reference>
<keyword evidence="5" id="KW-1185">Reference proteome</keyword>
<dbReference type="InterPro" id="IPR050855">
    <property type="entry name" value="NDM-1-like"/>
</dbReference>
<feature type="region of interest" description="Disordered" evidence="1">
    <location>
        <begin position="122"/>
        <end position="148"/>
    </location>
</feature>
<dbReference type="Pfam" id="PF00753">
    <property type="entry name" value="Lactamase_B"/>
    <property type="match status" value="1"/>
</dbReference>
<name>A0A7L9U8A6_9BURK</name>
<dbReference type="NCBIfam" id="NF033105">
    <property type="entry name" value="bla_subclass_B3"/>
    <property type="match status" value="1"/>
</dbReference>
<dbReference type="EMBL" id="CP062941">
    <property type="protein sequence ID" value="QOL51264.1"/>
    <property type="molecule type" value="Genomic_DNA"/>
</dbReference>
<dbReference type="RefSeq" id="WP_193688240.1">
    <property type="nucleotide sequence ID" value="NZ_CP062941.1"/>
</dbReference>
<evidence type="ECO:0000256" key="1">
    <source>
        <dbReference type="SAM" id="MobiDB-lite"/>
    </source>
</evidence>
<accession>A0A7L9U8A6</accession>
<dbReference type="KEGG" id="mlir:LPB04_08390"/>
<dbReference type="InterPro" id="IPR036866">
    <property type="entry name" value="RibonucZ/Hydroxyglut_hydro"/>
</dbReference>
<evidence type="ECO:0000313" key="4">
    <source>
        <dbReference type="EMBL" id="QOL51264.1"/>
    </source>
</evidence>
<feature type="domain" description="Metallo-beta-lactamase" evidence="3">
    <location>
        <begin position="45"/>
        <end position="239"/>
    </location>
</feature>
<gene>
    <name evidence="4" type="primary">bla</name>
    <name evidence="4" type="ORF">LPB04_08390</name>
</gene>
<dbReference type="PANTHER" id="PTHR42951">
    <property type="entry name" value="METALLO-BETA-LACTAMASE DOMAIN-CONTAINING"/>
    <property type="match status" value="1"/>
</dbReference>
<evidence type="ECO:0000259" key="3">
    <source>
        <dbReference type="SMART" id="SM00849"/>
    </source>
</evidence>
<evidence type="ECO:0000313" key="5">
    <source>
        <dbReference type="Proteomes" id="UP000593875"/>
    </source>
</evidence>
<dbReference type="NCBIfam" id="NF012229">
    <property type="entry name" value="bla_class_B_core"/>
    <property type="match status" value="1"/>
</dbReference>
<feature type="chain" id="PRO_5032433251" evidence="2">
    <location>
        <begin position="23"/>
        <end position="288"/>
    </location>
</feature>
<dbReference type="SMART" id="SM00849">
    <property type="entry name" value="Lactamase_B"/>
    <property type="match status" value="1"/>
</dbReference>
<evidence type="ECO:0000256" key="2">
    <source>
        <dbReference type="SAM" id="SignalP"/>
    </source>
</evidence>
<dbReference type="InterPro" id="IPR001279">
    <property type="entry name" value="Metallo-B-lactamas"/>
</dbReference>
<keyword evidence="2" id="KW-0732">Signal</keyword>
<dbReference type="Proteomes" id="UP000593875">
    <property type="component" value="Chromosome"/>
</dbReference>
<dbReference type="PANTHER" id="PTHR42951:SF17">
    <property type="entry name" value="METALLO-BETA-LACTAMASE DOMAIN-CONTAINING PROTEIN"/>
    <property type="match status" value="1"/>
</dbReference>
<sequence>MKRIASVLSCVCALAASSFAAAAEWEGPQDPFQLYGNSYYVGTEGLSSVLITSPAGHILIDGASPKAGPAIAAHIRQLGFKLEDIRYILVSHEHLDHAGGIAELQRLSGATVLTSPAAKPVLESGKADKGDPQFANDMPDMTPVSPVRSVRDGESVELGPLSIKAHYTPGHTQGGISWTWTAVEHGKGMSMVYADSLNAISAGSFRYSGNTVYPTARADIERSIARVAALPCDILVTAHPDASDLLERQAKQKQLGNLAFVNPGACVAYADTGRKRLAKTLAQEAAKQ</sequence>
<dbReference type="AlphaFoldDB" id="A0A7L9U8A6"/>
<dbReference type="Gene3D" id="3.60.15.10">
    <property type="entry name" value="Ribonuclease Z/Hydroxyacylglutathione hydrolase-like"/>
    <property type="match status" value="1"/>
</dbReference>
<proteinExistence type="predicted"/>
<feature type="signal peptide" evidence="2">
    <location>
        <begin position="1"/>
        <end position="22"/>
    </location>
</feature>
<dbReference type="SUPFAM" id="SSF56281">
    <property type="entry name" value="Metallo-hydrolase/oxidoreductase"/>
    <property type="match status" value="1"/>
</dbReference>
<organism evidence="4 5">
    <name type="scientific">Massilia litorea</name>
    <dbReference type="NCBI Taxonomy" id="2769491"/>
    <lineage>
        <taxon>Bacteria</taxon>
        <taxon>Pseudomonadati</taxon>
        <taxon>Pseudomonadota</taxon>
        <taxon>Betaproteobacteria</taxon>
        <taxon>Burkholderiales</taxon>
        <taxon>Oxalobacteraceae</taxon>
        <taxon>Telluria group</taxon>
        <taxon>Massilia</taxon>
    </lineage>
</organism>
<protein>
    <submittedName>
        <fullName evidence="4">Subclass B3 metallo-beta-lactamase</fullName>
    </submittedName>
</protein>